<dbReference type="SMART" id="SM00220">
    <property type="entry name" value="S_TKc"/>
    <property type="match status" value="1"/>
</dbReference>
<dbReference type="InterPro" id="IPR000719">
    <property type="entry name" value="Prot_kinase_dom"/>
</dbReference>
<dbReference type="EC" id="2.7.11.1" evidence="2"/>
<feature type="domain" description="Protein kinase" evidence="12">
    <location>
        <begin position="4"/>
        <end position="260"/>
    </location>
</feature>
<keyword evidence="7 10" id="KW-0067">ATP-binding</keyword>
<protein>
    <recommendedName>
        <fullName evidence="2">non-specific serine/threonine protein kinase</fullName>
        <ecNumber evidence="2">2.7.11.1</ecNumber>
    </recommendedName>
</protein>
<accession>A0AA38HS47</accession>
<evidence type="ECO:0000256" key="5">
    <source>
        <dbReference type="ARBA" id="ARBA00022741"/>
    </source>
</evidence>
<comment type="caution">
    <text evidence="13">The sequence shown here is derived from an EMBL/GenBank/DDBJ whole genome shotgun (WGS) entry which is preliminary data.</text>
</comment>
<dbReference type="FunFam" id="3.30.200.20:FF:000097">
    <property type="entry name" value="Probable serine/threonine-protein kinase nek1"/>
    <property type="match status" value="1"/>
</dbReference>
<evidence type="ECO:0000313" key="14">
    <source>
        <dbReference type="Proteomes" id="UP001168821"/>
    </source>
</evidence>
<evidence type="ECO:0000256" key="8">
    <source>
        <dbReference type="ARBA" id="ARBA00047899"/>
    </source>
</evidence>
<evidence type="ECO:0000256" key="3">
    <source>
        <dbReference type="ARBA" id="ARBA00022527"/>
    </source>
</evidence>
<dbReference type="InterPro" id="IPR051131">
    <property type="entry name" value="NEK_Ser/Thr_kinase_NIMA"/>
</dbReference>
<dbReference type="InterPro" id="IPR011009">
    <property type="entry name" value="Kinase-like_dom_sf"/>
</dbReference>
<dbReference type="SUPFAM" id="SSF56112">
    <property type="entry name" value="Protein kinase-like (PK-like)"/>
    <property type="match status" value="1"/>
</dbReference>
<dbReference type="EMBL" id="JALNTZ010000008">
    <property type="protein sequence ID" value="KAJ3642780.1"/>
    <property type="molecule type" value="Genomic_DNA"/>
</dbReference>
<evidence type="ECO:0000256" key="4">
    <source>
        <dbReference type="ARBA" id="ARBA00022679"/>
    </source>
</evidence>
<dbReference type="Gene3D" id="1.10.510.10">
    <property type="entry name" value="Transferase(Phosphotransferase) domain 1"/>
    <property type="match status" value="1"/>
</dbReference>
<keyword evidence="3 11" id="KW-0723">Serine/threonine-protein kinase</keyword>
<dbReference type="PROSITE" id="PS00107">
    <property type="entry name" value="PROTEIN_KINASE_ATP"/>
    <property type="match status" value="1"/>
</dbReference>
<dbReference type="AlphaFoldDB" id="A0AA38HS47"/>
<sequence length="284" mass="32188">MDLYNVISLLGKGTFGTVHLCERKHNSQKIVIKRISINLENGDEINVAKNEVAVLKSLNHPNIIEYFDSFMKNGTLYIVMEYASKGTLFDFIARSRPNRFQPQIVMNLFCQIVLGLNHIHSRNVIHRDLKCENIFLTGLQGDVIKIGDFGISKILLNNKNAHTLIGTCNYVAPEICDGKPYDSKSDIWSLGCILYEMCAMEKMFDGTLSNVVLSIAAGRRKVIDVHFYGVQMQQMIEIMLQIDPNDRPDTMKLMTLSDVFPSLHVLGTNLGCIPHTYKFNFSQH</sequence>
<dbReference type="PANTHER" id="PTHR44899:SF3">
    <property type="entry name" value="SERINE_THREONINE-PROTEIN KINASE NEK1"/>
    <property type="match status" value="1"/>
</dbReference>
<evidence type="ECO:0000256" key="11">
    <source>
        <dbReference type="RuleBase" id="RU000304"/>
    </source>
</evidence>
<keyword evidence="4" id="KW-0808">Transferase</keyword>
<comment type="similarity">
    <text evidence="1">Belongs to the protein kinase superfamily. NEK Ser/Thr protein kinase family. NIMA subfamily.</text>
</comment>
<evidence type="ECO:0000256" key="2">
    <source>
        <dbReference type="ARBA" id="ARBA00012513"/>
    </source>
</evidence>
<evidence type="ECO:0000256" key="6">
    <source>
        <dbReference type="ARBA" id="ARBA00022777"/>
    </source>
</evidence>
<dbReference type="PROSITE" id="PS00108">
    <property type="entry name" value="PROTEIN_KINASE_ST"/>
    <property type="match status" value="1"/>
</dbReference>
<evidence type="ECO:0000313" key="13">
    <source>
        <dbReference type="EMBL" id="KAJ3642780.1"/>
    </source>
</evidence>
<dbReference type="PANTHER" id="PTHR44899">
    <property type="entry name" value="CAMK FAMILY PROTEIN KINASE"/>
    <property type="match status" value="1"/>
</dbReference>
<dbReference type="Pfam" id="PF00069">
    <property type="entry name" value="Pkinase"/>
    <property type="match status" value="1"/>
</dbReference>
<keyword evidence="5 10" id="KW-0547">Nucleotide-binding</keyword>
<keyword evidence="6" id="KW-0418">Kinase</keyword>
<evidence type="ECO:0000256" key="7">
    <source>
        <dbReference type="ARBA" id="ARBA00022840"/>
    </source>
</evidence>
<dbReference type="PROSITE" id="PS50011">
    <property type="entry name" value="PROTEIN_KINASE_DOM"/>
    <property type="match status" value="1"/>
</dbReference>
<dbReference type="GO" id="GO:0005524">
    <property type="term" value="F:ATP binding"/>
    <property type="evidence" value="ECO:0007669"/>
    <property type="project" value="UniProtKB-UniRule"/>
</dbReference>
<organism evidence="13 14">
    <name type="scientific">Zophobas morio</name>
    <dbReference type="NCBI Taxonomy" id="2755281"/>
    <lineage>
        <taxon>Eukaryota</taxon>
        <taxon>Metazoa</taxon>
        <taxon>Ecdysozoa</taxon>
        <taxon>Arthropoda</taxon>
        <taxon>Hexapoda</taxon>
        <taxon>Insecta</taxon>
        <taxon>Pterygota</taxon>
        <taxon>Neoptera</taxon>
        <taxon>Endopterygota</taxon>
        <taxon>Coleoptera</taxon>
        <taxon>Polyphaga</taxon>
        <taxon>Cucujiformia</taxon>
        <taxon>Tenebrionidae</taxon>
        <taxon>Zophobas</taxon>
    </lineage>
</organism>
<reference evidence="13" key="1">
    <citation type="journal article" date="2023" name="G3 (Bethesda)">
        <title>Whole genome assemblies of Zophobas morio and Tenebrio molitor.</title>
        <authorList>
            <person name="Kaur S."/>
            <person name="Stinson S.A."/>
            <person name="diCenzo G.C."/>
        </authorList>
    </citation>
    <scope>NUCLEOTIDE SEQUENCE</scope>
    <source>
        <strain evidence="13">QUZm001</strain>
    </source>
</reference>
<dbReference type="GO" id="GO:0004674">
    <property type="term" value="F:protein serine/threonine kinase activity"/>
    <property type="evidence" value="ECO:0007669"/>
    <property type="project" value="UniProtKB-KW"/>
</dbReference>
<comment type="catalytic activity">
    <reaction evidence="9">
        <text>L-seryl-[protein] + ATP = O-phospho-L-seryl-[protein] + ADP + H(+)</text>
        <dbReference type="Rhea" id="RHEA:17989"/>
        <dbReference type="Rhea" id="RHEA-COMP:9863"/>
        <dbReference type="Rhea" id="RHEA-COMP:11604"/>
        <dbReference type="ChEBI" id="CHEBI:15378"/>
        <dbReference type="ChEBI" id="CHEBI:29999"/>
        <dbReference type="ChEBI" id="CHEBI:30616"/>
        <dbReference type="ChEBI" id="CHEBI:83421"/>
        <dbReference type="ChEBI" id="CHEBI:456216"/>
        <dbReference type="EC" id="2.7.11.1"/>
    </reaction>
</comment>
<dbReference type="PIRSF" id="PIRSF000654">
    <property type="entry name" value="Integrin-linked_kinase"/>
    <property type="match status" value="1"/>
</dbReference>
<keyword evidence="14" id="KW-1185">Reference proteome</keyword>
<comment type="catalytic activity">
    <reaction evidence="8">
        <text>L-threonyl-[protein] + ATP = O-phospho-L-threonyl-[protein] + ADP + H(+)</text>
        <dbReference type="Rhea" id="RHEA:46608"/>
        <dbReference type="Rhea" id="RHEA-COMP:11060"/>
        <dbReference type="Rhea" id="RHEA-COMP:11605"/>
        <dbReference type="ChEBI" id="CHEBI:15378"/>
        <dbReference type="ChEBI" id="CHEBI:30013"/>
        <dbReference type="ChEBI" id="CHEBI:30616"/>
        <dbReference type="ChEBI" id="CHEBI:61977"/>
        <dbReference type="ChEBI" id="CHEBI:456216"/>
        <dbReference type="EC" id="2.7.11.1"/>
    </reaction>
</comment>
<dbReference type="Proteomes" id="UP001168821">
    <property type="component" value="Unassembled WGS sequence"/>
</dbReference>
<evidence type="ECO:0000259" key="12">
    <source>
        <dbReference type="PROSITE" id="PS50011"/>
    </source>
</evidence>
<dbReference type="InterPro" id="IPR008271">
    <property type="entry name" value="Ser/Thr_kinase_AS"/>
</dbReference>
<dbReference type="InterPro" id="IPR017441">
    <property type="entry name" value="Protein_kinase_ATP_BS"/>
</dbReference>
<evidence type="ECO:0000256" key="9">
    <source>
        <dbReference type="ARBA" id="ARBA00048679"/>
    </source>
</evidence>
<proteinExistence type="inferred from homology"/>
<feature type="binding site" evidence="10">
    <location>
        <position position="33"/>
    </location>
    <ligand>
        <name>ATP</name>
        <dbReference type="ChEBI" id="CHEBI:30616"/>
    </ligand>
</feature>
<name>A0AA38HS47_9CUCU</name>
<evidence type="ECO:0000256" key="1">
    <source>
        <dbReference type="ARBA" id="ARBA00010886"/>
    </source>
</evidence>
<gene>
    <name evidence="13" type="ORF">Zmor_025535</name>
</gene>
<evidence type="ECO:0000256" key="10">
    <source>
        <dbReference type="PROSITE-ProRule" id="PRU10141"/>
    </source>
</evidence>